<evidence type="ECO:0000313" key="12">
    <source>
        <dbReference type="RefSeq" id="XP_035687855.1"/>
    </source>
</evidence>
<dbReference type="PANTHER" id="PTHR22811">
    <property type="entry name" value="TRANSMEMBRANE EMP24 DOMAIN-CONTAINING PROTEIN"/>
    <property type="match status" value="1"/>
</dbReference>
<evidence type="ECO:0000259" key="10">
    <source>
        <dbReference type="PROSITE" id="PS50866"/>
    </source>
</evidence>
<gene>
    <name evidence="12" type="primary">LOC118423754</name>
</gene>
<comment type="similarity">
    <text evidence="2 7">Belongs to the EMP24/GP25L family.</text>
</comment>
<dbReference type="Pfam" id="PF01105">
    <property type="entry name" value="EMP24_GP25L"/>
    <property type="match status" value="1"/>
</dbReference>
<keyword evidence="3 7" id="KW-0812">Transmembrane</keyword>
<dbReference type="SMART" id="SM01190">
    <property type="entry name" value="EMP24_GP25L"/>
    <property type="match status" value="1"/>
</dbReference>
<dbReference type="OrthoDB" id="10037706at2759"/>
<feature type="domain" description="GOLD" evidence="10">
    <location>
        <begin position="43"/>
        <end position="131"/>
    </location>
</feature>
<feature type="chain" id="PRO_5039940704" evidence="9">
    <location>
        <begin position="21"/>
        <end position="229"/>
    </location>
</feature>
<sequence>MKMLTLSLVIPPLLFTCSMARDVFDFTGEVFSDLSVVIPRRGKECFYQPIDDNVESVYVQYTALREDIFDELQFIVKDPTGKLVKQSSGEENNFDLDFTNASEHHQRGTYSICFLNNHLFRDVIVYLELEIWNEDSFLQDVAEDAEEALDSVGESLKKVAENVKTMGLHSNKLSQRYRRDSFELNYSNAYVNNFGIVTCLIIICAGLFQVYFIKNLFNTSHVHGIHSPT</sequence>
<evidence type="ECO:0000256" key="4">
    <source>
        <dbReference type="ARBA" id="ARBA00022729"/>
    </source>
</evidence>
<evidence type="ECO:0000256" key="1">
    <source>
        <dbReference type="ARBA" id="ARBA00004115"/>
    </source>
</evidence>
<accession>A0A9J7LT93</accession>
<feature type="signal peptide" evidence="9">
    <location>
        <begin position="1"/>
        <end position="20"/>
    </location>
</feature>
<dbReference type="AlphaFoldDB" id="A0A9J7LT93"/>
<keyword evidence="5 8" id="KW-1133">Transmembrane helix</keyword>
<evidence type="ECO:0000256" key="6">
    <source>
        <dbReference type="ARBA" id="ARBA00023136"/>
    </source>
</evidence>
<proteinExistence type="inferred from homology"/>
<dbReference type="InterPro" id="IPR015720">
    <property type="entry name" value="Emp24-like"/>
</dbReference>
<evidence type="ECO:0000313" key="11">
    <source>
        <dbReference type="Proteomes" id="UP000001554"/>
    </source>
</evidence>
<dbReference type="RefSeq" id="XP_035687855.1">
    <property type="nucleotide sequence ID" value="XM_035831962.1"/>
</dbReference>
<evidence type="ECO:0000256" key="3">
    <source>
        <dbReference type="ARBA" id="ARBA00022692"/>
    </source>
</evidence>
<evidence type="ECO:0000256" key="9">
    <source>
        <dbReference type="SAM" id="SignalP"/>
    </source>
</evidence>
<evidence type="ECO:0000256" key="8">
    <source>
        <dbReference type="SAM" id="Phobius"/>
    </source>
</evidence>
<organism evidence="11 12">
    <name type="scientific">Branchiostoma floridae</name>
    <name type="common">Florida lancelet</name>
    <name type="synonym">Amphioxus</name>
    <dbReference type="NCBI Taxonomy" id="7739"/>
    <lineage>
        <taxon>Eukaryota</taxon>
        <taxon>Metazoa</taxon>
        <taxon>Chordata</taxon>
        <taxon>Cephalochordata</taxon>
        <taxon>Leptocardii</taxon>
        <taxon>Amphioxiformes</taxon>
        <taxon>Branchiostomatidae</taxon>
        <taxon>Branchiostoma</taxon>
    </lineage>
</organism>
<dbReference type="Proteomes" id="UP000001554">
    <property type="component" value="Chromosome 10"/>
</dbReference>
<keyword evidence="11" id="KW-1185">Reference proteome</keyword>
<dbReference type="PROSITE" id="PS50866">
    <property type="entry name" value="GOLD"/>
    <property type="match status" value="1"/>
</dbReference>
<name>A0A9J7LT93_BRAFL</name>
<protein>
    <submittedName>
        <fullName evidence="12">Uncharacterized protein LOC118423754</fullName>
    </submittedName>
</protein>
<dbReference type="InterPro" id="IPR009038">
    <property type="entry name" value="GOLD_dom"/>
</dbReference>
<reference evidence="11" key="1">
    <citation type="journal article" date="2020" name="Nat. Ecol. Evol.">
        <title>Deeply conserved synteny resolves early events in vertebrate evolution.</title>
        <authorList>
            <person name="Simakov O."/>
            <person name="Marletaz F."/>
            <person name="Yue J.X."/>
            <person name="O'Connell B."/>
            <person name="Jenkins J."/>
            <person name="Brandt A."/>
            <person name="Calef R."/>
            <person name="Tung C.H."/>
            <person name="Huang T.K."/>
            <person name="Schmutz J."/>
            <person name="Satoh N."/>
            <person name="Yu J.K."/>
            <person name="Putnam N.H."/>
            <person name="Green R.E."/>
            <person name="Rokhsar D.S."/>
        </authorList>
    </citation>
    <scope>NUCLEOTIDE SEQUENCE [LARGE SCALE GENOMIC DNA]</scope>
    <source>
        <strain evidence="11">S238N-H82</strain>
    </source>
</reference>
<feature type="transmembrane region" description="Helical" evidence="8">
    <location>
        <begin position="194"/>
        <end position="213"/>
    </location>
</feature>
<keyword evidence="6 8" id="KW-0472">Membrane</keyword>
<dbReference type="GO" id="GO:0005789">
    <property type="term" value="C:endoplasmic reticulum membrane"/>
    <property type="evidence" value="ECO:0007669"/>
    <property type="project" value="UniProtKB-SubCell"/>
</dbReference>
<dbReference type="GeneID" id="118423754"/>
<dbReference type="OMA" id="FTNASEH"/>
<reference evidence="12" key="2">
    <citation type="submission" date="2025-08" db="UniProtKB">
        <authorList>
            <consortium name="RefSeq"/>
        </authorList>
    </citation>
    <scope>IDENTIFICATION</scope>
    <source>
        <strain evidence="12">S238N-H82</strain>
        <tissue evidence="12">Testes</tissue>
    </source>
</reference>
<evidence type="ECO:0000256" key="2">
    <source>
        <dbReference type="ARBA" id="ARBA00007104"/>
    </source>
</evidence>
<keyword evidence="4 9" id="KW-0732">Signal</keyword>
<evidence type="ECO:0000256" key="5">
    <source>
        <dbReference type="ARBA" id="ARBA00022989"/>
    </source>
</evidence>
<comment type="subcellular location">
    <subcellularLocation>
        <location evidence="1">Endoplasmic reticulum membrane</location>
        <topology evidence="1">Single-pass type I membrane protein</topology>
    </subcellularLocation>
    <subcellularLocation>
        <location evidence="7">Membrane</location>
        <topology evidence="7">Single-pass type I membrane protein</topology>
    </subcellularLocation>
</comment>
<evidence type="ECO:0000256" key="7">
    <source>
        <dbReference type="RuleBase" id="RU003827"/>
    </source>
</evidence>
<dbReference type="KEGG" id="bfo:118423754"/>